<feature type="domain" description="Chitin synthase N-terminal" evidence="12">
    <location>
        <begin position="496"/>
        <end position="559"/>
    </location>
</feature>
<feature type="region of interest" description="Disordered" evidence="10">
    <location>
        <begin position="87"/>
        <end position="125"/>
    </location>
</feature>
<organism evidence="13 14">
    <name type="scientific">Russula ochroleuca</name>
    <dbReference type="NCBI Taxonomy" id="152965"/>
    <lineage>
        <taxon>Eukaryota</taxon>
        <taxon>Fungi</taxon>
        <taxon>Dikarya</taxon>
        <taxon>Basidiomycota</taxon>
        <taxon>Agaricomycotina</taxon>
        <taxon>Agaricomycetes</taxon>
        <taxon>Russulales</taxon>
        <taxon>Russulaceae</taxon>
        <taxon>Russula</taxon>
    </lineage>
</organism>
<reference evidence="13" key="1">
    <citation type="submission" date="2019-10" db="EMBL/GenBank/DDBJ databases">
        <authorList>
            <consortium name="DOE Joint Genome Institute"/>
            <person name="Kuo A."/>
            <person name="Miyauchi S."/>
            <person name="Kiss E."/>
            <person name="Drula E."/>
            <person name="Kohler A."/>
            <person name="Sanchez-Garcia M."/>
            <person name="Andreopoulos B."/>
            <person name="Barry K.W."/>
            <person name="Bonito G."/>
            <person name="Buee M."/>
            <person name="Carver A."/>
            <person name="Chen C."/>
            <person name="Cichocki N."/>
            <person name="Clum A."/>
            <person name="Culley D."/>
            <person name="Crous P.W."/>
            <person name="Fauchery L."/>
            <person name="Girlanda M."/>
            <person name="Hayes R."/>
            <person name="Keri Z."/>
            <person name="LaButti K."/>
            <person name="Lipzen A."/>
            <person name="Lombard V."/>
            <person name="Magnuson J."/>
            <person name="Maillard F."/>
            <person name="Morin E."/>
            <person name="Murat C."/>
            <person name="Nolan M."/>
            <person name="Ohm R."/>
            <person name="Pangilinan J."/>
            <person name="Pereira M."/>
            <person name="Perotto S."/>
            <person name="Peter M."/>
            <person name="Riley R."/>
            <person name="Sitrit Y."/>
            <person name="Stielow B."/>
            <person name="Szollosi G."/>
            <person name="Zifcakova L."/>
            <person name="Stursova M."/>
            <person name="Spatafora J.W."/>
            <person name="Tedersoo L."/>
            <person name="Vaario L.-M."/>
            <person name="Yamada A."/>
            <person name="Yan M."/>
            <person name="Wang P."/>
            <person name="Xu J."/>
            <person name="Bruns T."/>
            <person name="Baldrian P."/>
            <person name="Vilgalys R."/>
            <person name="Henrissat B."/>
            <person name="Grigoriev I.V."/>
            <person name="Hibbett D."/>
            <person name="Nagy L.G."/>
            <person name="Martin F.M."/>
        </authorList>
    </citation>
    <scope>NUCLEOTIDE SEQUENCE</scope>
    <source>
        <strain evidence="13">Prilba</strain>
    </source>
</reference>
<dbReference type="InterPro" id="IPR004835">
    <property type="entry name" value="Chitin_synth"/>
</dbReference>
<dbReference type="Pfam" id="PF01644">
    <property type="entry name" value="Chitin_synth_1"/>
    <property type="match status" value="1"/>
</dbReference>
<keyword evidence="4 11" id="KW-0812">Transmembrane</keyword>
<keyword evidence="3" id="KW-0328">Glycosyltransferase</keyword>
<dbReference type="EC" id="2.4.1.16" evidence="2"/>
<keyword evidence="3" id="KW-0808">Transferase</keyword>
<evidence type="ECO:0000256" key="6">
    <source>
        <dbReference type="ARBA" id="ARBA00023136"/>
    </source>
</evidence>
<feature type="compositionally biased region" description="Polar residues" evidence="10">
    <location>
        <begin position="338"/>
        <end position="353"/>
    </location>
</feature>
<name>A0A9P5MZN3_9AGAM</name>
<evidence type="ECO:0000256" key="10">
    <source>
        <dbReference type="SAM" id="MobiDB-lite"/>
    </source>
</evidence>
<dbReference type="GO" id="GO:0006031">
    <property type="term" value="P:chitin biosynthetic process"/>
    <property type="evidence" value="ECO:0007669"/>
    <property type="project" value="TreeGrafter"/>
</dbReference>
<evidence type="ECO:0000256" key="3">
    <source>
        <dbReference type="ARBA" id="ARBA00022676"/>
    </source>
</evidence>
<dbReference type="InterPro" id="IPR013616">
    <property type="entry name" value="Chitin_synth_N"/>
</dbReference>
<evidence type="ECO:0000259" key="12">
    <source>
        <dbReference type="Pfam" id="PF08407"/>
    </source>
</evidence>
<evidence type="ECO:0000256" key="7">
    <source>
        <dbReference type="ARBA" id="ARBA00023316"/>
    </source>
</evidence>
<dbReference type="GO" id="GO:0004100">
    <property type="term" value="F:chitin synthase activity"/>
    <property type="evidence" value="ECO:0007669"/>
    <property type="project" value="UniProtKB-EC"/>
</dbReference>
<proteinExistence type="predicted"/>
<dbReference type="GO" id="GO:0030428">
    <property type="term" value="C:cell septum"/>
    <property type="evidence" value="ECO:0007669"/>
    <property type="project" value="TreeGrafter"/>
</dbReference>
<protein>
    <recommendedName>
        <fullName evidence="2">chitin synthase</fullName>
        <ecNumber evidence="2">2.4.1.16</ecNumber>
    </recommendedName>
</protein>
<evidence type="ECO:0000313" key="13">
    <source>
        <dbReference type="EMBL" id="KAF8482521.1"/>
    </source>
</evidence>
<accession>A0A9P5MZN3</accession>
<dbReference type="Pfam" id="PF08407">
    <property type="entry name" value="Chitin_synth_1N"/>
    <property type="match status" value="1"/>
</dbReference>
<feature type="region of interest" description="Disordered" evidence="10">
    <location>
        <begin position="179"/>
        <end position="271"/>
    </location>
</feature>
<evidence type="ECO:0000313" key="14">
    <source>
        <dbReference type="Proteomes" id="UP000759537"/>
    </source>
</evidence>
<feature type="transmembrane region" description="Helical" evidence="11">
    <location>
        <begin position="1015"/>
        <end position="1038"/>
    </location>
</feature>
<evidence type="ECO:0000256" key="11">
    <source>
        <dbReference type="SAM" id="Phobius"/>
    </source>
</evidence>
<feature type="compositionally biased region" description="Basic and acidic residues" evidence="10">
    <location>
        <begin position="413"/>
        <end position="424"/>
    </location>
</feature>
<feature type="compositionally biased region" description="Low complexity" evidence="10">
    <location>
        <begin position="240"/>
        <end position="260"/>
    </location>
</feature>
<comment type="subcellular location">
    <subcellularLocation>
        <location evidence="1">Membrane</location>
        <topology evidence="1">Multi-pass membrane protein</topology>
    </subcellularLocation>
</comment>
<comment type="caution">
    <text evidence="13">The sequence shown here is derived from an EMBL/GenBank/DDBJ whole genome shotgun (WGS) entry which is preliminary data.</text>
</comment>
<feature type="compositionally biased region" description="Polar residues" evidence="10">
    <location>
        <begin position="369"/>
        <end position="388"/>
    </location>
</feature>
<keyword evidence="7" id="KW-0961">Cell wall biogenesis/degradation</keyword>
<feature type="transmembrane region" description="Helical" evidence="11">
    <location>
        <begin position="876"/>
        <end position="895"/>
    </location>
</feature>
<feature type="compositionally biased region" description="Acidic residues" evidence="10">
    <location>
        <begin position="22"/>
        <end position="39"/>
    </location>
</feature>
<gene>
    <name evidence="13" type="ORF">DFH94DRAFT_368404</name>
</gene>
<keyword evidence="5 11" id="KW-1133">Transmembrane helix</keyword>
<feature type="region of interest" description="Disordered" evidence="10">
    <location>
        <begin position="314"/>
        <end position="424"/>
    </location>
</feature>
<dbReference type="SUPFAM" id="SSF53448">
    <property type="entry name" value="Nucleotide-diphospho-sugar transferases"/>
    <property type="match status" value="1"/>
</dbReference>
<feature type="transmembrane region" description="Helical" evidence="11">
    <location>
        <begin position="915"/>
        <end position="935"/>
    </location>
</feature>
<evidence type="ECO:0000256" key="2">
    <source>
        <dbReference type="ARBA" id="ARBA00012543"/>
    </source>
</evidence>
<dbReference type="OrthoDB" id="26569at2759"/>
<dbReference type="GO" id="GO:0071944">
    <property type="term" value="C:cell periphery"/>
    <property type="evidence" value="ECO:0007669"/>
    <property type="project" value="TreeGrafter"/>
</dbReference>
<evidence type="ECO:0000256" key="9">
    <source>
        <dbReference type="ARBA" id="ARBA00048014"/>
    </source>
</evidence>
<dbReference type="InterPro" id="IPR029044">
    <property type="entry name" value="Nucleotide-diphossugar_trans"/>
</dbReference>
<feature type="compositionally biased region" description="Acidic residues" evidence="10">
    <location>
        <begin position="392"/>
        <end position="412"/>
    </location>
</feature>
<comment type="catalytic activity">
    <reaction evidence="9">
        <text>[(1-&gt;4)-N-acetyl-beta-D-glucosaminyl](n) + UDP-N-acetyl-alpha-D-glucosamine = [(1-&gt;4)-N-acetyl-beta-D-glucosaminyl](n+1) + UDP + H(+)</text>
        <dbReference type="Rhea" id="RHEA:16637"/>
        <dbReference type="Rhea" id="RHEA-COMP:9593"/>
        <dbReference type="Rhea" id="RHEA-COMP:9595"/>
        <dbReference type="ChEBI" id="CHEBI:15378"/>
        <dbReference type="ChEBI" id="CHEBI:17029"/>
        <dbReference type="ChEBI" id="CHEBI:57705"/>
        <dbReference type="ChEBI" id="CHEBI:58223"/>
        <dbReference type="EC" id="2.4.1.16"/>
    </reaction>
</comment>
<evidence type="ECO:0000256" key="1">
    <source>
        <dbReference type="ARBA" id="ARBA00004141"/>
    </source>
</evidence>
<feature type="transmembrane region" description="Helical" evidence="11">
    <location>
        <begin position="985"/>
        <end position="1009"/>
    </location>
</feature>
<dbReference type="GO" id="GO:0016020">
    <property type="term" value="C:membrane"/>
    <property type="evidence" value="ECO:0007669"/>
    <property type="project" value="UniProtKB-SubCell"/>
</dbReference>
<dbReference type="GO" id="GO:0071555">
    <property type="term" value="P:cell wall organization"/>
    <property type="evidence" value="ECO:0007669"/>
    <property type="project" value="UniProtKB-KW"/>
</dbReference>
<dbReference type="Proteomes" id="UP000759537">
    <property type="component" value="Unassembled WGS sequence"/>
</dbReference>
<keyword evidence="6 11" id="KW-0472">Membrane</keyword>
<feature type="transmembrane region" description="Helical" evidence="11">
    <location>
        <begin position="1155"/>
        <end position="1173"/>
    </location>
</feature>
<feature type="transmembrane region" description="Helical" evidence="11">
    <location>
        <begin position="955"/>
        <end position="973"/>
    </location>
</feature>
<feature type="region of interest" description="Disordered" evidence="10">
    <location>
        <begin position="15"/>
        <end position="39"/>
    </location>
</feature>
<dbReference type="AlphaFoldDB" id="A0A9P5MZN3"/>
<dbReference type="PANTHER" id="PTHR22914:SF38">
    <property type="entry name" value="CHITIN SYNTHASE 2"/>
    <property type="match status" value="1"/>
</dbReference>
<dbReference type="EMBL" id="WHVB01000005">
    <property type="protein sequence ID" value="KAF8482521.1"/>
    <property type="molecule type" value="Genomic_DNA"/>
</dbReference>
<feature type="transmembrane region" description="Helical" evidence="11">
    <location>
        <begin position="1194"/>
        <end position="1216"/>
    </location>
</feature>
<evidence type="ECO:0000256" key="5">
    <source>
        <dbReference type="ARBA" id="ARBA00022989"/>
    </source>
</evidence>
<comment type="function">
    <text evidence="8">Polymerizes chitin, a structural polymer of the cell wall and septum, by transferring the sugar moiety of UDP-GlcNAc to the non-reducing end of the growing chitin polymer.</text>
</comment>
<keyword evidence="14" id="KW-1185">Reference proteome</keyword>
<feature type="region of interest" description="Disordered" evidence="10">
    <location>
        <begin position="139"/>
        <end position="165"/>
    </location>
</feature>
<feature type="compositionally biased region" description="Polar residues" evidence="10">
    <location>
        <begin position="185"/>
        <end position="195"/>
    </location>
</feature>
<reference evidence="13" key="2">
    <citation type="journal article" date="2020" name="Nat. Commun.">
        <title>Large-scale genome sequencing of mycorrhizal fungi provides insights into the early evolution of symbiotic traits.</title>
        <authorList>
            <person name="Miyauchi S."/>
            <person name="Kiss E."/>
            <person name="Kuo A."/>
            <person name="Drula E."/>
            <person name="Kohler A."/>
            <person name="Sanchez-Garcia M."/>
            <person name="Morin E."/>
            <person name="Andreopoulos B."/>
            <person name="Barry K.W."/>
            <person name="Bonito G."/>
            <person name="Buee M."/>
            <person name="Carver A."/>
            <person name="Chen C."/>
            <person name="Cichocki N."/>
            <person name="Clum A."/>
            <person name="Culley D."/>
            <person name="Crous P.W."/>
            <person name="Fauchery L."/>
            <person name="Girlanda M."/>
            <person name="Hayes R.D."/>
            <person name="Keri Z."/>
            <person name="LaButti K."/>
            <person name="Lipzen A."/>
            <person name="Lombard V."/>
            <person name="Magnuson J."/>
            <person name="Maillard F."/>
            <person name="Murat C."/>
            <person name="Nolan M."/>
            <person name="Ohm R.A."/>
            <person name="Pangilinan J."/>
            <person name="Pereira M.F."/>
            <person name="Perotto S."/>
            <person name="Peter M."/>
            <person name="Pfister S."/>
            <person name="Riley R."/>
            <person name="Sitrit Y."/>
            <person name="Stielow J.B."/>
            <person name="Szollosi G."/>
            <person name="Zifcakova L."/>
            <person name="Stursova M."/>
            <person name="Spatafora J.W."/>
            <person name="Tedersoo L."/>
            <person name="Vaario L.M."/>
            <person name="Yamada A."/>
            <person name="Yan M."/>
            <person name="Wang P."/>
            <person name="Xu J."/>
            <person name="Bruns T."/>
            <person name="Baldrian P."/>
            <person name="Vilgalys R."/>
            <person name="Dunand C."/>
            <person name="Henrissat B."/>
            <person name="Grigoriev I.V."/>
            <person name="Hibbett D."/>
            <person name="Nagy L.G."/>
            <person name="Martin F.M."/>
        </authorList>
    </citation>
    <scope>NUCLEOTIDE SEQUENCE</scope>
    <source>
        <strain evidence="13">Prilba</strain>
    </source>
</reference>
<feature type="compositionally biased region" description="Polar residues" evidence="10">
    <location>
        <begin position="87"/>
        <end position="98"/>
    </location>
</feature>
<dbReference type="PANTHER" id="PTHR22914">
    <property type="entry name" value="CHITIN SYNTHASE"/>
    <property type="match status" value="1"/>
</dbReference>
<dbReference type="CDD" id="cd04190">
    <property type="entry name" value="Chitin_synth_C"/>
    <property type="match status" value="1"/>
</dbReference>
<evidence type="ECO:0000256" key="4">
    <source>
        <dbReference type="ARBA" id="ARBA00022692"/>
    </source>
</evidence>
<evidence type="ECO:0000256" key="8">
    <source>
        <dbReference type="ARBA" id="ARBA00024009"/>
    </source>
</evidence>
<sequence length="1221" mass="135637">MSAARKVLSYRYVQGMAPAPSLDEDDYQDDGDDDYDDYDAEEPQIMAQGHSPSRTLQYALASSSSQSQNPSFPTFDSIAEAVTNLQSRYSSTPSSAHNFATPLPSASAHTPPYERPPSSASSATSYTVATDYAAPAKLRQANRFQSGTRPLAQQPPFLPTIDSGEPLEWENMDFAEEYEDPFSDGSHSQQQTTVPYPSKALRRRSLDSSASRGGANGLAPVDEALLHHGHHLPRPPSQLSAATSRSTGSSNRGSSARSATPSQWHVLPFPASSQDSIVEPTVGLVSRPNPAQQPQYNSTFQSQALTPPMNRIVQRRSPQKPVTPIDHFRHDTEAYATGRNSLPSYSIPRSRSPTPAIGDDSYEAAGTHYTGSTHYAETQPTVMSQYTGTEGKDDEEDDEESLEEDEDSDGAEEEKKEKPKEKSKFQEFLAKARSQGDAFLNQTPDEKTKLQNVFADPRRVVFPNLPSAVSDVPGTPVETRHFGPAPIGRVARRNNTTKRVPLTNGNLVLDLPVPPKLVLPRAGHPEVMKTRYTAVTCDPDDFEKNGHFLRQNQMGRRTELFICITMYNEDEILFCRTLYGVMRNIAHLCTRKNSHTWGVEAWKKVVVCIVADGRRKVHPRVLDCLTLLGVYQPGGHMRNVINHKPVTAHLFEYTTSFAIDPNLHFKYPDKGIVPTQIIFCMKERNQKKINSHRWFFNAFGSLLQPNVCVLLDVGTRPGHKSIYYLWKAFDLNSNVAGACGEIAAYKGKNWSALLNPLVAAQNFEYKVSNILDKPTESLFGYISVLPGAFSAYRYHALQNDRTGQGPLASYFKGEVLHGRDTDIFTSNMYLAEDRILCFELVARANSNWVLRYVKSAVGETDVPEGLPEFINQRRRWLNGSFFAATYAIAHIGQMLSSGHSVSRKVVLSIQAFYNAINLIASWFAIGNFYLFFVILSSSLEAPSFHMHPIRYLNSVVQYLLASIVIACFLFSMGNKPRSAKWKYKTVAIILAILMVYLLFAAVECAIQAAKQGGTAYQIMWFSILVTYGVYTVASFLAFDPWHMFTSFIPYLLLSPTYINILNIYAFANLDDISWGTKGEDKVEIMDLGAVIQDSQSRVDVEMITEEADANALYDEATNNLKYRTPVIRAEANRVHLVEREQAAKDYYASVRTNVLLAWVVSNGLLLAGILGGGQSVDTFKPGGGITAAKAYMTFVLAFVGLTSIIRFLGCTCYLIARLFTG</sequence>